<dbReference type="Gene3D" id="3.40.50.720">
    <property type="entry name" value="NAD(P)-binding Rossmann-like Domain"/>
    <property type="match status" value="1"/>
</dbReference>
<comment type="caution">
    <text evidence="3">The sequence shown here is derived from an EMBL/GenBank/DDBJ whole genome shotgun (WGS) entry which is preliminary data.</text>
</comment>
<dbReference type="PANTHER" id="PTHR43477:SF1">
    <property type="entry name" value="DIHYDROANTICAPSIN 7-DEHYDROGENASE"/>
    <property type="match status" value="1"/>
</dbReference>
<dbReference type="PRINTS" id="PR00081">
    <property type="entry name" value="GDHRDH"/>
</dbReference>
<proteinExistence type="inferred from homology"/>
<accession>A0ABW9QWK8</accession>
<evidence type="ECO:0000313" key="3">
    <source>
        <dbReference type="EMBL" id="MST34244.1"/>
    </source>
</evidence>
<keyword evidence="4" id="KW-1185">Reference proteome</keyword>
<dbReference type="InterPro" id="IPR036291">
    <property type="entry name" value="NAD(P)-bd_dom_sf"/>
</dbReference>
<dbReference type="InterPro" id="IPR051122">
    <property type="entry name" value="SDR_DHRS6-like"/>
</dbReference>
<comment type="similarity">
    <text evidence="1">Belongs to the short-chain dehydrogenases/reductases (SDR) family.</text>
</comment>
<dbReference type="Proteomes" id="UP000437736">
    <property type="component" value="Unassembled WGS sequence"/>
</dbReference>
<dbReference type="CDD" id="cd05233">
    <property type="entry name" value="SDR_c"/>
    <property type="match status" value="1"/>
</dbReference>
<evidence type="ECO:0000313" key="4">
    <source>
        <dbReference type="Proteomes" id="UP000437736"/>
    </source>
</evidence>
<dbReference type="PROSITE" id="PS00061">
    <property type="entry name" value="ADH_SHORT"/>
    <property type="match status" value="1"/>
</dbReference>
<evidence type="ECO:0000256" key="1">
    <source>
        <dbReference type="ARBA" id="ARBA00006484"/>
    </source>
</evidence>
<evidence type="ECO:0000256" key="2">
    <source>
        <dbReference type="ARBA" id="ARBA00023002"/>
    </source>
</evidence>
<feature type="non-terminal residue" evidence="3">
    <location>
        <position position="1"/>
    </location>
</feature>
<sequence length="155" mass="15721">YLSVRAALPALLEASGAVVLVSSVAALAAPPASVAYAVSKAGLLALGRSLAVDHGADGLRANVVCPGWTRSEMADREMDALAARDGDGRERAYDQATQLVPLRRPATAAEVGEVIAWLLSPAAGYVTGAVLTVDGGLTAVDPGGVAFGHHLRPRA</sequence>
<keyword evidence="2" id="KW-0560">Oxidoreductase</keyword>
<protein>
    <submittedName>
        <fullName evidence="3">SDR family oxidoreductase</fullName>
    </submittedName>
</protein>
<dbReference type="SUPFAM" id="SSF51735">
    <property type="entry name" value="NAD(P)-binding Rossmann-fold domains"/>
    <property type="match status" value="1"/>
</dbReference>
<dbReference type="PANTHER" id="PTHR43477">
    <property type="entry name" value="DIHYDROANTICAPSIN 7-DEHYDROGENASE"/>
    <property type="match status" value="1"/>
</dbReference>
<name>A0ABW9QWK8_9ACTN</name>
<dbReference type="InterPro" id="IPR002347">
    <property type="entry name" value="SDR_fam"/>
</dbReference>
<dbReference type="InterPro" id="IPR020904">
    <property type="entry name" value="Sc_DH/Rdtase_CS"/>
</dbReference>
<gene>
    <name evidence="3" type="ORF">GHK86_16135</name>
</gene>
<dbReference type="EMBL" id="WJHE01000912">
    <property type="protein sequence ID" value="MST34244.1"/>
    <property type="molecule type" value="Genomic_DNA"/>
</dbReference>
<reference evidence="3 4" key="1">
    <citation type="submission" date="2019-11" db="EMBL/GenBank/DDBJ databases">
        <title>Acidiferrimicrobium australis gen. nov., sp. nov., an acidophilic and obligately heterotrophic, member of the Actinobacteria that catalyses dissimilatory oxido- reduction of iron isolated from metal-rich acidic water in Chile.</title>
        <authorList>
            <person name="Gonzalez D."/>
            <person name="Huber K."/>
            <person name="Hedrich S."/>
            <person name="Rojas-Villalobos C."/>
            <person name="Quatrini R."/>
            <person name="Dinamarca M.A."/>
            <person name="Schwarz A."/>
            <person name="Canales C."/>
            <person name="Nancucheo I."/>
        </authorList>
    </citation>
    <scope>NUCLEOTIDE SEQUENCE [LARGE SCALE GENOMIC DNA]</scope>
    <source>
        <strain evidence="3 4">USS-CCA1</strain>
    </source>
</reference>
<organism evidence="3 4">
    <name type="scientific">Acidiferrimicrobium australe</name>
    <dbReference type="NCBI Taxonomy" id="2664430"/>
    <lineage>
        <taxon>Bacteria</taxon>
        <taxon>Bacillati</taxon>
        <taxon>Actinomycetota</taxon>
        <taxon>Acidimicrobiia</taxon>
        <taxon>Acidimicrobiales</taxon>
        <taxon>Acidimicrobiaceae</taxon>
        <taxon>Acidiferrimicrobium</taxon>
    </lineage>
</organism>
<dbReference type="Pfam" id="PF13561">
    <property type="entry name" value="adh_short_C2"/>
    <property type="match status" value="1"/>
</dbReference>